<dbReference type="HAMAP" id="MF_00917">
    <property type="entry name" value="QueE"/>
    <property type="match status" value="1"/>
</dbReference>
<dbReference type="GO" id="GO:1904047">
    <property type="term" value="F:S-adenosyl-L-methionine binding"/>
    <property type="evidence" value="ECO:0007669"/>
    <property type="project" value="UniProtKB-UniRule"/>
</dbReference>
<evidence type="ECO:0000259" key="9">
    <source>
        <dbReference type="PROSITE" id="PS51918"/>
    </source>
</evidence>
<protein>
    <recommendedName>
        <fullName evidence="8">7-carboxy-7-deazaguanine synthase</fullName>
        <shortName evidence="8">CDG synthase</shortName>
        <ecNumber evidence="8">4.3.99.3</ecNumber>
    </recommendedName>
    <alternativeName>
        <fullName evidence="8">Queuosine biosynthesis protein QueE</fullName>
    </alternativeName>
</protein>
<feature type="binding site" evidence="8">
    <location>
        <position position="25"/>
    </location>
    <ligand>
        <name>substrate</name>
    </ligand>
</feature>
<comment type="function">
    <text evidence="8">Catalyzes the complex heterocyclic radical-mediated conversion of 6-carboxy-5,6,7,8-tetrahydropterin (CPH4) to 7-carboxy-7-deazaguanine (CDG), a step common to the biosynthetic pathways of all 7-deazapurine-containing compounds.</text>
</comment>
<dbReference type="GO" id="GO:0008616">
    <property type="term" value="P:tRNA queuosine(34) biosynthetic process"/>
    <property type="evidence" value="ECO:0007669"/>
    <property type="project" value="UniProtKB-UniRule"/>
</dbReference>
<feature type="binding site" evidence="8">
    <location>
        <begin position="35"/>
        <end position="37"/>
    </location>
    <ligand>
        <name>S-adenosyl-L-methionine</name>
        <dbReference type="ChEBI" id="CHEBI:59789"/>
    </ligand>
</feature>
<feature type="binding site" evidence="8">
    <location>
        <position position="68"/>
    </location>
    <ligand>
        <name>substrate</name>
    </ligand>
</feature>
<name>A0A096CRW8_9FIRM</name>
<organism evidence="10 11">
    <name type="scientific">Veillonella montpellierensis DNF00314</name>
    <dbReference type="NCBI Taxonomy" id="1401067"/>
    <lineage>
        <taxon>Bacteria</taxon>
        <taxon>Bacillati</taxon>
        <taxon>Bacillota</taxon>
        <taxon>Negativicutes</taxon>
        <taxon>Veillonellales</taxon>
        <taxon>Veillonellaceae</taxon>
        <taxon>Veillonella</taxon>
    </lineage>
</organism>
<feature type="binding site" evidence="8">
    <location>
        <position position="38"/>
    </location>
    <ligand>
        <name>Mg(2+)</name>
        <dbReference type="ChEBI" id="CHEBI:18420"/>
    </ligand>
</feature>
<comment type="caution">
    <text evidence="10">The sequence shown here is derived from an EMBL/GenBank/DDBJ whole genome shotgun (WGS) entry which is preliminary data.</text>
</comment>
<keyword evidence="1 8" id="KW-0004">4Fe-4S</keyword>
<dbReference type="CDD" id="cd01335">
    <property type="entry name" value="Radical_SAM"/>
    <property type="match status" value="1"/>
</dbReference>
<comment type="cofactor">
    <cofactor evidence="8">
        <name>S-adenosyl-L-methionine</name>
        <dbReference type="ChEBI" id="CHEBI:59789"/>
    </cofactor>
    <text evidence="8">Binds 1 S-adenosyl-L-methionine per subunit.</text>
</comment>
<dbReference type="InterPro" id="IPR007197">
    <property type="entry name" value="rSAM"/>
</dbReference>
<keyword evidence="4 8" id="KW-0460">Magnesium</keyword>
<evidence type="ECO:0000256" key="7">
    <source>
        <dbReference type="ARBA" id="ARBA00023239"/>
    </source>
</evidence>
<evidence type="ECO:0000256" key="3">
    <source>
        <dbReference type="ARBA" id="ARBA00022723"/>
    </source>
</evidence>
<keyword evidence="5 8" id="KW-0408">Iron</keyword>
<keyword evidence="6 8" id="KW-0411">Iron-sulfur</keyword>
<feature type="binding site" evidence="8">
    <location>
        <position position="29"/>
    </location>
    <ligand>
        <name>[4Fe-4S] cluster</name>
        <dbReference type="ChEBI" id="CHEBI:49883"/>
        <note>4Fe-4S-S-AdoMet</note>
    </ligand>
</feature>
<dbReference type="GO" id="GO:0016840">
    <property type="term" value="F:carbon-nitrogen lyase activity"/>
    <property type="evidence" value="ECO:0007669"/>
    <property type="project" value="UniProtKB-UniRule"/>
</dbReference>
<dbReference type="UniPathway" id="UPA00391"/>
<comment type="similarity">
    <text evidence="8">Belongs to the radical SAM superfamily. 7-carboxy-7-deazaguanine synthase family.</text>
</comment>
<comment type="catalytic activity">
    <reaction evidence="8">
        <text>6-carboxy-5,6,7,8-tetrahydropterin + H(+) = 7-carboxy-7-carbaguanine + NH4(+)</text>
        <dbReference type="Rhea" id="RHEA:27974"/>
        <dbReference type="ChEBI" id="CHEBI:15378"/>
        <dbReference type="ChEBI" id="CHEBI:28938"/>
        <dbReference type="ChEBI" id="CHEBI:61032"/>
        <dbReference type="ChEBI" id="CHEBI:61036"/>
        <dbReference type="EC" id="4.3.99.3"/>
    </reaction>
</comment>
<keyword evidence="2 8" id="KW-0949">S-adenosyl-L-methionine</keyword>
<comment type="pathway">
    <text evidence="8">Purine metabolism; 7-cyano-7-deazaguanine biosynthesis.</text>
</comment>
<comment type="subunit">
    <text evidence="8">Homodimer.</text>
</comment>
<dbReference type="SFLD" id="SFLDS00029">
    <property type="entry name" value="Radical_SAM"/>
    <property type="match status" value="1"/>
</dbReference>
<comment type="cofactor">
    <cofactor evidence="8">
        <name>[4Fe-4S] cluster</name>
        <dbReference type="ChEBI" id="CHEBI:49883"/>
    </cofactor>
    <text evidence="8">Binds 1 [4Fe-4S] cluster. The cluster is coordinated with 3 cysteines and an exchangeable S-adenosyl-L-methionine.</text>
</comment>
<dbReference type="PIRSF" id="PIRSF000370">
    <property type="entry name" value="QueE"/>
    <property type="match status" value="1"/>
</dbReference>
<dbReference type="PANTHER" id="PTHR42836:SF1">
    <property type="entry name" value="7-CARBOXY-7-DEAZAGUANINE SYNTHASE"/>
    <property type="match status" value="1"/>
</dbReference>
<dbReference type="InterPro" id="IPR024924">
    <property type="entry name" value="7-CO-7-deazaguanine_synth-like"/>
</dbReference>
<dbReference type="SUPFAM" id="SSF102114">
    <property type="entry name" value="Radical SAM enzymes"/>
    <property type="match status" value="1"/>
</dbReference>
<dbReference type="EMBL" id="JRNT01000005">
    <property type="protein sequence ID" value="KGF48089.1"/>
    <property type="molecule type" value="Genomic_DNA"/>
</dbReference>
<feature type="binding site" evidence="8">
    <location>
        <position position="70"/>
    </location>
    <ligand>
        <name>S-adenosyl-L-methionine</name>
        <dbReference type="ChEBI" id="CHEBI:59789"/>
    </ligand>
</feature>
<proteinExistence type="inferred from homology"/>
<dbReference type="PANTHER" id="PTHR42836">
    <property type="entry name" value="7-CARBOXY-7-DEAZAGUANINE SYNTHASE"/>
    <property type="match status" value="1"/>
</dbReference>
<evidence type="ECO:0000256" key="4">
    <source>
        <dbReference type="ARBA" id="ARBA00022842"/>
    </source>
</evidence>
<feature type="binding site" evidence="8">
    <location>
        <begin position="10"/>
        <end position="12"/>
    </location>
    <ligand>
        <name>substrate</name>
    </ligand>
</feature>
<dbReference type="EC" id="4.3.99.3" evidence="8"/>
<dbReference type="Proteomes" id="UP000029628">
    <property type="component" value="Unassembled WGS sequence"/>
</dbReference>
<dbReference type="GO" id="GO:0000287">
    <property type="term" value="F:magnesium ion binding"/>
    <property type="evidence" value="ECO:0007669"/>
    <property type="project" value="UniProtKB-UniRule"/>
</dbReference>
<dbReference type="PROSITE" id="PS51918">
    <property type="entry name" value="RADICAL_SAM"/>
    <property type="match status" value="1"/>
</dbReference>
<evidence type="ECO:0000313" key="10">
    <source>
        <dbReference type="EMBL" id="KGF48089.1"/>
    </source>
</evidence>
<evidence type="ECO:0000313" key="11">
    <source>
        <dbReference type="Proteomes" id="UP000029628"/>
    </source>
</evidence>
<evidence type="ECO:0000256" key="2">
    <source>
        <dbReference type="ARBA" id="ARBA00022691"/>
    </source>
</evidence>
<dbReference type="InterPro" id="IPR013785">
    <property type="entry name" value="Aldolase_TIM"/>
</dbReference>
<evidence type="ECO:0000256" key="5">
    <source>
        <dbReference type="ARBA" id="ARBA00023004"/>
    </source>
</evidence>
<evidence type="ECO:0000256" key="8">
    <source>
        <dbReference type="HAMAP-Rule" id="MF_00917"/>
    </source>
</evidence>
<keyword evidence="3 8" id="KW-0479">Metal-binding</keyword>
<dbReference type="AlphaFoldDB" id="A0A096CRW8"/>
<dbReference type="Pfam" id="PF04055">
    <property type="entry name" value="Radical_SAM"/>
    <property type="match status" value="1"/>
</dbReference>
<keyword evidence="8" id="KW-0671">Queuosine biosynthesis</keyword>
<dbReference type="RefSeq" id="WP_038150939.1">
    <property type="nucleotide sequence ID" value="NZ_JRNT01000005.1"/>
</dbReference>
<comment type="caution">
    <text evidence="8">Lacks conserved residue(s) required for the propagation of feature annotation.</text>
</comment>
<keyword evidence="7 8" id="KW-0456">Lyase</keyword>
<feature type="domain" description="Radical SAM core" evidence="9">
    <location>
        <begin position="16"/>
        <end position="206"/>
    </location>
</feature>
<dbReference type="InterPro" id="IPR058240">
    <property type="entry name" value="rSAM_sf"/>
</dbReference>
<comment type="cofactor">
    <cofactor evidence="8">
        <name>Mg(2+)</name>
        <dbReference type="ChEBI" id="CHEBI:18420"/>
    </cofactor>
</comment>
<keyword evidence="11" id="KW-1185">Reference proteome</keyword>
<evidence type="ECO:0000256" key="6">
    <source>
        <dbReference type="ARBA" id="ARBA00023014"/>
    </source>
</evidence>
<sequence length="211" mass="24090">MNVIEIFNSIEGEGIRAGELCTFIRLAGCNLRCSYCDTQYSFTGGKKMTIGEIVKIVDRYGNYNVTITGGEPLLHDISPLLDKLSNYYVNIETNGSIDPIPKYKKYNNVMFTVDYKCPSSGQEKFMRNGVALQQLRCHDVIKFVVGSLEDLNCMKQLIQENKFRSQIYVSPVFGEIKPSDIVDYMKTYNLQGVRLQLQIHKFIWPPEMKGV</sequence>
<dbReference type="eggNOG" id="COG0602">
    <property type="taxonomic scope" value="Bacteria"/>
</dbReference>
<feature type="binding site" evidence="8">
    <location>
        <position position="33"/>
    </location>
    <ligand>
        <name>[4Fe-4S] cluster</name>
        <dbReference type="ChEBI" id="CHEBI:49883"/>
        <note>4Fe-4S-S-AdoMet</note>
    </ligand>
</feature>
<dbReference type="GO" id="GO:0051539">
    <property type="term" value="F:4 iron, 4 sulfur cluster binding"/>
    <property type="evidence" value="ECO:0007669"/>
    <property type="project" value="UniProtKB-UniRule"/>
</dbReference>
<reference evidence="10 11" key="1">
    <citation type="submission" date="2014-07" db="EMBL/GenBank/DDBJ databases">
        <authorList>
            <person name="McCorrison J."/>
            <person name="Sanka R."/>
            <person name="Torralba M."/>
            <person name="Gillis M."/>
            <person name="Haft D.H."/>
            <person name="Methe B."/>
            <person name="Sutton G."/>
            <person name="Nelson K.E."/>
        </authorList>
    </citation>
    <scope>NUCLEOTIDE SEQUENCE [LARGE SCALE GENOMIC DNA]</scope>
    <source>
        <strain evidence="10 11">DNF00314</strain>
    </source>
</reference>
<accession>A0A096CRW8</accession>
<evidence type="ECO:0000256" key="1">
    <source>
        <dbReference type="ARBA" id="ARBA00022485"/>
    </source>
</evidence>
<gene>
    <name evidence="8" type="primary">queE</name>
    <name evidence="10" type="ORF">HMPREF0872_00335</name>
</gene>
<dbReference type="Gene3D" id="3.20.20.70">
    <property type="entry name" value="Aldolase class I"/>
    <property type="match status" value="1"/>
</dbReference>
<feature type="binding site" evidence="8">
    <location>
        <position position="36"/>
    </location>
    <ligand>
        <name>[4Fe-4S] cluster</name>
        <dbReference type="ChEBI" id="CHEBI:49883"/>
        <note>4Fe-4S-S-AdoMet</note>
    </ligand>
</feature>